<keyword evidence="4" id="KW-0547">Nucleotide-binding</keyword>
<keyword evidence="8" id="KW-0226">DNA condensation</keyword>
<gene>
    <name evidence="14" type="ORF">VTJ49DRAFT_3905</name>
</gene>
<reference evidence="14 15" key="1">
    <citation type="journal article" date="2024" name="Commun. Biol.">
        <title>Comparative genomic analysis of thermophilic fungi reveals convergent evolutionary adaptations and gene losses.</title>
        <authorList>
            <person name="Steindorff A.S."/>
            <person name="Aguilar-Pontes M.V."/>
            <person name="Robinson A.J."/>
            <person name="Andreopoulos B."/>
            <person name="LaButti K."/>
            <person name="Kuo A."/>
            <person name="Mondo S."/>
            <person name="Riley R."/>
            <person name="Otillar R."/>
            <person name="Haridas S."/>
            <person name="Lipzen A."/>
            <person name="Grimwood J."/>
            <person name="Schmutz J."/>
            <person name="Clum A."/>
            <person name="Reid I.D."/>
            <person name="Moisan M.C."/>
            <person name="Butler G."/>
            <person name="Nguyen T.T.M."/>
            <person name="Dewar K."/>
            <person name="Conant G."/>
            <person name="Drula E."/>
            <person name="Henrissat B."/>
            <person name="Hansel C."/>
            <person name="Singer S."/>
            <person name="Hutchinson M.I."/>
            <person name="de Vries R.P."/>
            <person name="Natvig D.O."/>
            <person name="Powell A.J."/>
            <person name="Tsang A."/>
            <person name="Grigoriev I.V."/>
        </authorList>
    </citation>
    <scope>NUCLEOTIDE SEQUENCE [LARGE SCALE GENOMIC DNA]</scope>
    <source>
        <strain evidence="14 15">CBS 620.91</strain>
    </source>
</reference>
<evidence type="ECO:0000313" key="14">
    <source>
        <dbReference type="EMBL" id="KAL1842888.1"/>
    </source>
</evidence>
<comment type="subcellular location">
    <subcellularLocation>
        <location evidence="1 11">Nucleus</location>
    </subcellularLocation>
</comment>
<dbReference type="PANTHER" id="PTHR43977">
    <property type="entry name" value="STRUCTURAL MAINTENANCE OF CHROMOSOMES PROTEIN 3"/>
    <property type="match status" value="1"/>
</dbReference>
<name>A0ABR3VLX3_HUMIN</name>
<dbReference type="InterPro" id="IPR003395">
    <property type="entry name" value="RecF/RecN/SMC_N"/>
</dbReference>
<dbReference type="SUPFAM" id="SSF52540">
    <property type="entry name" value="P-loop containing nucleoside triphosphate hydrolases"/>
    <property type="match status" value="1"/>
</dbReference>
<sequence length="1179" mass="133071">MRVTELIIDGFKSYAVRTVISGWDESFNSITGLNGSGKSNILDAICFVLGITNMSTVRAQNLQDLIYKRGQAGVTKASVTIVFDNRDKKRSPIGFEEYATISVTRQIVLGGTTKYLINGHRAQQQTVQNLFQSVQLNINNPNFLIMQGRITKVLNMKAVEILAMIEEAAGTRMFEDRRDKALKTMAKKDLKLQEITELLRDEIEPKLEKLRTEKRAFLDFQQTQNDLERLTRLVVAHDYVRCQEKLKQSAAELEAKQQREKDLDESAARLKSEISHLEEDVQRVKAERDKELRKGGKAQALEEAVKKHANELVRLATVADLKRNSMAEERERRAAGEKTVAELEATLKEKTKTYEKIKAKYDAAKEAAEKQSKEAETKEELLQTLQTGVASKEGQENGYQGQLQDARNRVTAAVTEQEQAKIKIAHLEKRIREEEPRALKARDQNAALFKDLEGLKKQAQRLEQELAKLGFQPGSEQELYKQESQLQQTVRNLRQESDILKRKVANIDFHYSDPVPNFDRSKVKGLVAQLFTVDKQFLQAATALEVCAGGRLYNVVVDTEVTGTQLLQGGRLRKRVTIIPLNKISAFRASAQTVATAQRICPGKVDLALSLVGYDEEVSAAMEYVFGNTLVCADAETAKRVTFDPNVRMRSITLEGDAYDPSGTLSGGSAPNSSGVLVTLQKLNDIMRQLREAEEQLAQLRSLIQREKSRLDQAKKIKQELDLKTHEIKLAEEQISSNSSSSIIQEVQNMKEEIARLKESMVEAKRRQAEASADIKRIEKDMKDFDNNKDAKLVELQASVDKLRASLDKMKATNKALQKELQTAQLDSEQVAADLAAAREQLHDMDVALRAQQQEVEELIEKQQRLKEAHDTAQAQLDEERSKLHAFDDELGALEQAMRSKNARLTEEGLEKQKLGHQIEKLNKEQQAAAQLVSRMEQEHEWIADARDQFGRPGTPYDFHGQNIAECKATHKNLLERSQGLRKKINPKVMNMIDSVEKKEVSLKHMMRTVIRDKRKIEETIVSLDDYKKKALHETWEKVNADFGQIFSELLPGSFAKLDPPEGKTISDGLEVKVCLGKVWKQSLTELSGGQRSLIALSLIMALLQFKPAPMYILDEVDAALDLSHTQNIGRLIKTRFKGSQFIVVSLKDGMFQNANRIFRTRFSEGTSMVQALTPADLK</sequence>
<dbReference type="Pfam" id="PF02463">
    <property type="entry name" value="SMC_N"/>
    <property type="match status" value="1"/>
</dbReference>
<comment type="caution">
    <text evidence="14">The sequence shown here is derived from an EMBL/GenBank/DDBJ whole genome shotgun (WGS) entry which is preliminary data.</text>
</comment>
<proteinExistence type="inferred from homology"/>
<dbReference type="InterPro" id="IPR010935">
    <property type="entry name" value="SMC_hinge"/>
</dbReference>
<keyword evidence="10" id="KW-0131">Cell cycle</keyword>
<keyword evidence="6" id="KW-0067">ATP-binding</keyword>
<protein>
    <recommendedName>
        <fullName evidence="11">Structural maintenance of chromosomes protein</fullName>
    </recommendedName>
</protein>
<organism evidence="14 15">
    <name type="scientific">Humicola insolens</name>
    <name type="common">Soft-rot fungus</name>
    <dbReference type="NCBI Taxonomy" id="85995"/>
    <lineage>
        <taxon>Eukaryota</taxon>
        <taxon>Fungi</taxon>
        <taxon>Dikarya</taxon>
        <taxon>Ascomycota</taxon>
        <taxon>Pezizomycotina</taxon>
        <taxon>Sordariomycetes</taxon>
        <taxon>Sordariomycetidae</taxon>
        <taxon>Sordariales</taxon>
        <taxon>Chaetomiaceae</taxon>
        <taxon>Mycothermus</taxon>
    </lineage>
</organism>
<evidence type="ECO:0000256" key="3">
    <source>
        <dbReference type="ARBA" id="ARBA00022618"/>
    </source>
</evidence>
<dbReference type="Pfam" id="PF06470">
    <property type="entry name" value="SMC_hinge"/>
    <property type="match status" value="1"/>
</dbReference>
<evidence type="ECO:0000256" key="5">
    <source>
        <dbReference type="ARBA" id="ARBA00022776"/>
    </source>
</evidence>
<evidence type="ECO:0000256" key="11">
    <source>
        <dbReference type="PIRNR" id="PIRNR005719"/>
    </source>
</evidence>
<dbReference type="SUPFAM" id="SSF75553">
    <property type="entry name" value="Smc hinge domain"/>
    <property type="match status" value="1"/>
</dbReference>
<accession>A0ABR3VLX3</accession>
<keyword evidence="15" id="KW-1185">Reference proteome</keyword>
<feature type="coiled-coil region" evidence="12">
    <location>
        <begin position="438"/>
        <end position="503"/>
    </location>
</feature>
<dbReference type="InterPro" id="IPR024704">
    <property type="entry name" value="SMC"/>
</dbReference>
<comment type="similarity">
    <text evidence="2">Belongs to the SMC family. SMC2 subfamily.</text>
</comment>
<evidence type="ECO:0000256" key="1">
    <source>
        <dbReference type="ARBA" id="ARBA00004123"/>
    </source>
</evidence>
<evidence type="ECO:0000256" key="6">
    <source>
        <dbReference type="ARBA" id="ARBA00022840"/>
    </source>
</evidence>
<dbReference type="Gene3D" id="3.30.70.1620">
    <property type="match status" value="1"/>
</dbReference>
<keyword evidence="3" id="KW-0132">Cell division</keyword>
<keyword evidence="7 12" id="KW-0175">Coiled coil</keyword>
<dbReference type="Proteomes" id="UP001583172">
    <property type="component" value="Unassembled WGS sequence"/>
</dbReference>
<dbReference type="Gene3D" id="3.40.50.300">
    <property type="entry name" value="P-loop containing nucleotide triphosphate hydrolases"/>
    <property type="match status" value="2"/>
</dbReference>
<dbReference type="InterPro" id="IPR027417">
    <property type="entry name" value="P-loop_NTPase"/>
</dbReference>
<evidence type="ECO:0000256" key="12">
    <source>
        <dbReference type="SAM" id="Coils"/>
    </source>
</evidence>
<evidence type="ECO:0000259" key="13">
    <source>
        <dbReference type="SMART" id="SM00968"/>
    </source>
</evidence>
<keyword evidence="5" id="KW-0498">Mitosis</keyword>
<keyword evidence="9 11" id="KW-0539">Nucleus</keyword>
<evidence type="ECO:0000256" key="8">
    <source>
        <dbReference type="ARBA" id="ARBA00023067"/>
    </source>
</evidence>
<feature type="domain" description="SMC hinge" evidence="13">
    <location>
        <begin position="521"/>
        <end position="642"/>
    </location>
</feature>
<dbReference type="InterPro" id="IPR027120">
    <property type="entry name" value="Smc2_ABC"/>
</dbReference>
<dbReference type="PIRSF" id="PIRSF005719">
    <property type="entry name" value="SMC"/>
    <property type="match status" value="1"/>
</dbReference>
<dbReference type="InterPro" id="IPR036277">
    <property type="entry name" value="SMC_hinge_sf"/>
</dbReference>
<evidence type="ECO:0000256" key="9">
    <source>
        <dbReference type="ARBA" id="ARBA00023242"/>
    </source>
</evidence>
<evidence type="ECO:0000256" key="4">
    <source>
        <dbReference type="ARBA" id="ARBA00022741"/>
    </source>
</evidence>
<dbReference type="SMART" id="SM00968">
    <property type="entry name" value="SMC_hinge"/>
    <property type="match status" value="1"/>
</dbReference>
<evidence type="ECO:0000256" key="7">
    <source>
        <dbReference type="ARBA" id="ARBA00023054"/>
    </source>
</evidence>
<evidence type="ECO:0000256" key="2">
    <source>
        <dbReference type="ARBA" id="ARBA00005231"/>
    </source>
</evidence>
<dbReference type="EMBL" id="JAZGSY010000030">
    <property type="protein sequence ID" value="KAL1842888.1"/>
    <property type="molecule type" value="Genomic_DNA"/>
</dbReference>
<evidence type="ECO:0000313" key="15">
    <source>
        <dbReference type="Proteomes" id="UP001583172"/>
    </source>
</evidence>
<feature type="coiled-coil region" evidence="12">
    <location>
        <begin position="676"/>
        <end position="939"/>
    </location>
</feature>
<evidence type="ECO:0000256" key="10">
    <source>
        <dbReference type="ARBA" id="ARBA00023306"/>
    </source>
</evidence>
<dbReference type="Gene3D" id="1.20.1060.20">
    <property type="match status" value="1"/>
</dbReference>
<dbReference type="CDD" id="cd03273">
    <property type="entry name" value="ABC_SMC2_euk"/>
    <property type="match status" value="1"/>
</dbReference>
<feature type="coiled-coil region" evidence="12">
    <location>
        <begin position="239"/>
        <end position="385"/>
    </location>
</feature>